<evidence type="ECO:0000313" key="2">
    <source>
        <dbReference type="EMBL" id="MFE9227109.1"/>
    </source>
</evidence>
<proteinExistence type="predicted"/>
<sequence length="78" mass="8124">MAVHRPQACGAFGAPLGEASSPAALTVLISGMSRILVMDEALGQADGDQEVRDRIGTPRPRAGSVPASRAEIIENRRA</sequence>
<evidence type="ECO:0000256" key="1">
    <source>
        <dbReference type="SAM" id="MobiDB-lite"/>
    </source>
</evidence>
<accession>A0ABW6LGW3</accession>
<gene>
    <name evidence="2" type="ORF">ACFYM3_21200</name>
</gene>
<comment type="caution">
    <text evidence="2">The sequence shown here is derived from an EMBL/GenBank/DDBJ whole genome shotgun (WGS) entry which is preliminary data.</text>
</comment>
<name>A0ABW6LGW3_9ACTN</name>
<reference evidence="2 3" key="1">
    <citation type="submission" date="2024-10" db="EMBL/GenBank/DDBJ databases">
        <title>The Natural Products Discovery Center: Release of the First 8490 Sequenced Strains for Exploring Actinobacteria Biosynthetic Diversity.</title>
        <authorList>
            <person name="Kalkreuter E."/>
            <person name="Kautsar S.A."/>
            <person name="Yang D."/>
            <person name="Bader C.D."/>
            <person name="Teijaro C.N."/>
            <person name="Fluegel L."/>
            <person name="Davis C.M."/>
            <person name="Simpson J.R."/>
            <person name="Lauterbach L."/>
            <person name="Steele A.D."/>
            <person name="Gui C."/>
            <person name="Meng S."/>
            <person name="Li G."/>
            <person name="Viehrig K."/>
            <person name="Ye F."/>
            <person name="Su P."/>
            <person name="Kiefer A.F."/>
            <person name="Nichols A."/>
            <person name="Cepeda A.J."/>
            <person name="Yan W."/>
            <person name="Fan B."/>
            <person name="Jiang Y."/>
            <person name="Adhikari A."/>
            <person name="Zheng C.-J."/>
            <person name="Schuster L."/>
            <person name="Cowan T.M."/>
            <person name="Smanski M.J."/>
            <person name="Chevrette M.G."/>
            <person name="De Carvalho L.P.S."/>
            <person name="Shen B."/>
        </authorList>
    </citation>
    <scope>NUCLEOTIDE SEQUENCE [LARGE SCALE GENOMIC DNA]</scope>
    <source>
        <strain evidence="2 3">NPDC007066</strain>
    </source>
</reference>
<organism evidence="2 3">
    <name type="scientific">Streptomyces massasporeus</name>
    <dbReference type="NCBI Taxonomy" id="67324"/>
    <lineage>
        <taxon>Bacteria</taxon>
        <taxon>Bacillati</taxon>
        <taxon>Actinomycetota</taxon>
        <taxon>Actinomycetes</taxon>
        <taxon>Kitasatosporales</taxon>
        <taxon>Streptomycetaceae</taxon>
        <taxon>Streptomyces</taxon>
    </lineage>
</organism>
<dbReference type="RefSeq" id="WP_358289604.1">
    <property type="nucleotide sequence ID" value="NZ_JBEYGJ010000039.1"/>
</dbReference>
<protein>
    <submittedName>
        <fullName evidence="2">Uncharacterized protein</fullName>
    </submittedName>
</protein>
<feature type="region of interest" description="Disordered" evidence="1">
    <location>
        <begin position="44"/>
        <end position="78"/>
    </location>
</feature>
<evidence type="ECO:0000313" key="3">
    <source>
        <dbReference type="Proteomes" id="UP001601288"/>
    </source>
</evidence>
<dbReference type="Proteomes" id="UP001601288">
    <property type="component" value="Unassembled WGS sequence"/>
</dbReference>
<dbReference type="EMBL" id="JBIAFP010000012">
    <property type="protein sequence ID" value="MFE9227109.1"/>
    <property type="molecule type" value="Genomic_DNA"/>
</dbReference>
<keyword evidence="3" id="KW-1185">Reference proteome</keyword>